<evidence type="ECO:0000313" key="3">
    <source>
        <dbReference type="Proteomes" id="UP001310890"/>
    </source>
</evidence>
<sequence>MAPNPPMEEAARNRHLSAASDLLIISSPQLSSYLQMQTLQNRSQSGILQTKAEGDICLACGTKLLPGWSCKVLRQVSKGGKPRRNDGLSLGAKMRKVQCFRCNTISSLSRGPWRPRDLSGKLARHVPTATTTTVPDGTEPATTTIPAGVAKPALSEVASSSSRKARSKKSSLQALLGNRVPAPGSGKAKYSLGLEDFMKS</sequence>
<dbReference type="GO" id="GO:0006396">
    <property type="term" value="P:RNA processing"/>
    <property type="evidence" value="ECO:0007669"/>
    <property type="project" value="InterPro"/>
</dbReference>
<evidence type="ECO:0000256" key="1">
    <source>
        <dbReference type="SAM" id="MobiDB-lite"/>
    </source>
</evidence>
<proteinExistence type="predicted"/>
<name>A0AAN7YK80_9PEZI</name>
<organism evidence="2 3">
    <name type="scientific">Meristemomyces frigidus</name>
    <dbReference type="NCBI Taxonomy" id="1508187"/>
    <lineage>
        <taxon>Eukaryota</taxon>
        <taxon>Fungi</taxon>
        <taxon>Dikarya</taxon>
        <taxon>Ascomycota</taxon>
        <taxon>Pezizomycotina</taxon>
        <taxon>Dothideomycetes</taxon>
        <taxon>Dothideomycetidae</taxon>
        <taxon>Mycosphaerellales</taxon>
        <taxon>Teratosphaeriaceae</taxon>
        <taxon>Meristemomyces</taxon>
    </lineage>
</organism>
<dbReference type="Pfam" id="PF04032">
    <property type="entry name" value="Rpr2"/>
    <property type="match status" value="1"/>
</dbReference>
<accession>A0AAN7YK80</accession>
<feature type="region of interest" description="Disordered" evidence="1">
    <location>
        <begin position="130"/>
        <end position="192"/>
    </location>
</feature>
<reference evidence="2" key="1">
    <citation type="submission" date="2023-08" db="EMBL/GenBank/DDBJ databases">
        <title>Black Yeasts Isolated from many extreme environments.</title>
        <authorList>
            <person name="Coleine C."/>
            <person name="Stajich J.E."/>
            <person name="Selbmann L."/>
        </authorList>
    </citation>
    <scope>NUCLEOTIDE SEQUENCE</scope>
    <source>
        <strain evidence="2">CCFEE 5401</strain>
    </source>
</reference>
<feature type="compositionally biased region" description="Low complexity" evidence="1">
    <location>
        <begin position="151"/>
        <end position="162"/>
    </location>
</feature>
<dbReference type="InterPro" id="IPR007175">
    <property type="entry name" value="Rpr2/Snm1/Rpp21"/>
</dbReference>
<feature type="compositionally biased region" description="Low complexity" evidence="1">
    <location>
        <begin position="130"/>
        <end position="144"/>
    </location>
</feature>
<protein>
    <submittedName>
        <fullName evidence="2">Uncharacterized protein</fullName>
    </submittedName>
</protein>
<dbReference type="EMBL" id="JAVRRL010000029">
    <property type="protein sequence ID" value="KAK5112624.1"/>
    <property type="molecule type" value="Genomic_DNA"/>
</dbReference>
<gene>
    <name evidence="2" type="ORF">LTR62_003939</name>
</gene>
<dbReference type="Proteomes" id="UP001310890">
    <property type="component" value="Unassembled WGS sequence"/>
</dbReference>
<evidence type="ECO:0000313" key="2">
    <source>
        <dbReference type="EMBL" id="KAK5112624.1"/>
    </source>
</evidence>
<dbReference type="AlphaFoldDB" id="A0AAN7YK80"/>
<comment type="caution">
    <text evidence="2">The sequence shown here is derived from an EMBL/GenBank/DDBJ whole genome shotgun (WGS) entry which is preliminary data.</text>
</comment>